<keyword evidence="4 11" id="KW-0813">Transport</keyword>
<feature type="transmembrane region" description="Helical" evidence="11">
    <location>
        <begin position="263"/>
        <end position="287"/>
    </location>
</feature>
<dbReference type="RefSeq" id="WP_064242222.1">
    <property type="nucleotide sequence ID" value="NZ_LPUX01000055.1"/>
</dbReference>
<evidence type="ECO:0000256" key="5">
    <source>
        <dbReference type="ARBA" id="ARBA00022475"/>
    </source>
</evidence>
<keyword evidence="7 11" id="KW-0812">Transmembrane</keyword>
<keyword evidence="5" id="KW-1003">Cell membrane</keyword>
<feature type="transmembrane region" description="Helical" evidence="11">
    <location>
        <begin position="134"/>
        <end position="157"/>
    </location>
</feature>
<dbReference type="Gene3D" id="1.10.3720.10">
    <property type="entry name" value="MetI-like"/>
    <property type="match status" value="2"/>
</dbReference>
<accession>A0A178XY31</accession>
<dbReference type="InterPro" id="IPR050901">
    <property type="entry name" value="BP-dep_ABC_trans_perm"/>
</dbReference>
<name>A0A178XY31_9HYPH</name>
<sequence length="342" mass="37832">MSVRTLQGKGRWLALGGCLVWLAFTLFPLYWVAITSFKTPIAVVGGPTYLPFVDFEPTLTAWNELLSGERGAFYNTFIASLIVSLSAAVLATFIGAMAAYALVRFTFRFRLLSALFFVLVAFGGFLLGRNVLGFGQGISLIYSFIAALALAVISSRFRLPGPELGNNDIVFWFVSQRMFPPIVAAFALYLMYTEVGKLGFKLVDSYIGLTFAYVAFSLPIVIWLMRDFFEALPIEVEEAAMVDNVPSWRIFFGIVMPMSKPGLIATFMITLAFVWNEFLFALFLTSSKWQTLPILVAGQNSQRGDEWWSISAAALVAIIPMMVMAGILSRLMRSGLLLGAIK</sequence>
<dbReference type="Pfam" id="PF00528">
    <property type="entry name" value="BPD_transp_1"/>
    <property type="match status" value="1"/>
</dbReference>
<evidence type="ECO:0000256" key="11">
    <source>
        <dbReference type="RuleBase" id="RU363032"/>
    </source>
</evidence>
<gene>
    <name evidence="13" type="ORF">AU381_11160</name>
</gene>
<feature type="domain" description="ABC transmembrane type-1" evidence="12">
    <location>
        <begin position="77"/>
        <end position="328"/>
    </location>
</feature>
<feature type="transmembrane region" description="Helical" evidence="11">
    <location>
        <begin position="12"/>
        <end position="33"/>
    </location>
</feature>
<organism evidence="13 14">
    <name type="scientific">Sinorhizobium glycinis</name>
    <dbReference type="NCBI Taxonomy" id="1472378"/>
    <lineage>
        <taxon>Bacteria</taxon>
        <taxon>Pseudomonadati</taxon>
        <taxon>Pseudomonadota</taxon>
        <taxon>Alphaproteobacteria</taxon>
        <taxon>Hyphomicrobiales</taxon>
        <taxon>Rhizobiaceae</taxon>
        <taxon>Sinorhizobium/Ensifer group</taxon>
        <taxon>Sinorhizobium</taxon>
    </lineage>
</organism>
<dbReference type="STRING" id="1472378.AU381_11160"/>
<keyword evidence="9 11" id="KW-0472">Membrane</keyword>
<evidence type="ECO:0000256" key="8">
    <source>
        <dbReference type="ARBA" id="ARBA00022989"/>
    </source>
</evidence>
<evidence type="ECO:0000256" key="4">
    <source>
        <dbReference type="ARBA" id="ARBA00022448"/>
    </source>
</evidence>
<dbReference type="CDD" id="cd06261">
    <property type="entry name" value="TM_PBP2"/>
    <property type="match status" value="1"/>
</dbReference>
<evidence type="ECO:0000256" key="10">
    <source>
        <dbReference type="ARBA" id="ARBA00041109"/>
    </source>
</evidence>
<protein>
    <recommendedName>
        <fullName evidence="10">Maltose/maltodextrin transport system permease protein MalG</fullName>
    </recommendedName>
</protein>
<evidence type="ECO:0000256" key="7">
    <source>
        <dbReference type="ARBA" id="ARBA00022692"/>
    </source>
</evidence>
<evidence type="ECO:0000259" key="12">
    <source>
        <dbReference type="PROSITE" id="PS50928"/>
    </source>
</evidence>
<dbReference type="AlphaFoldDB" id="A0A178XY31"/>
<evidence type="ECO:0000256" key="3">
    <source>
        <dbReference type="ARBA" id="ARBA00009047"/>
    </source>
</evidence>
<dbReference type="InterPro" id="IPR035906">
    <property type="entry name" value="MetI-like_sf"/>
</dbReference>
<dbReference type="Proteomes" id="UP000094025">
    <property type="component" value="Unassembled WGS sequence"/>
</dbReference>
<evidence type="ECO:0000313" key="14">
    <source>
        <dbReference type="Proteomes" id="UP000094025"/>
    </source>
</evidence>
<dbReference type="EMBL" id="LPUX01000055">
    <property type="protein sequence ID" value="OAP40086.1"/>
    <property type="molecule type" value="Genomic_DNA"/>
</dbReference>
<dbReference type="OrthoDB" id="9815445at2"/>
<evidence type="ECO:0000256" key="9">
    <source>
        <dbReference type="ARBA" id="ARBA00023136"/>
    </source>
</evidence>
<proteinExistence type="inferred from homology"/>
<dbReference type="PANTHER" id="PTHR32243:SF50">
    <property type="entry name" value="MALTOSE_MALTODEXTRIN TRANSPORT SYSTEM PERMEASE PROTEIN MALG"/>
    <property type="match status" value="1"/>
</dbReference>
<evidence type="ECO:0000256" key="2">
    <source>
        <dbReference type="ARBA" id="ARBA00004651"/>
    </source>
</evidence>
<keyword evidence="8 11" id="KW-1133">Transmembrane helix</keyword>
<feature type="transmembrane region" description="Helical" evidence="11">
    <location>
        <begin position="72"/>
        <end position="102"/>
    </location>
</feature>
<reference evidence="13 14" key="1">
    <citation type="journal article" date="2016" name="Int. J. Syst. Evol. Microbiol.">
        <title>Ensifer glycinis sp. nov., an novel rhizobial species associated with Glycine spp.</title>
        <authorList>
            <person name="Yan H."/>
            <person name="Yan J."/>
            <person name="Sui X.H."/>
            <person name="Wang E.T."/>
            <person name="Chen W.X."/>
            <person name="Zhang X.X."/>
            <person name="Chen W.F."/>
        </authorList>
    </citation>
    <scope>NUCLEOTIDE SEQUENCE [LARGE SCALE GENOMIC DNA]</scope>
    <source>
        <strain evidence="13 14">CCBAU 23380</strain>
    </source>
</reference>
<comment type="caution">
    <text evidence="13">The sequence shown here is derived from an EMBL/GenBank/DDBJ whole genome shotgun (WGS) entry which is preliminary data.</text>
</comment>
<feature type="transmembrane region" description="Helical" evidence="11">
    <location>
        <begin position="169"/>
        <end position="193"/>
    </location>
</feature>
<feature type="transmembrane region" description="Helical" evidence="11">
    <location>
        <begin position="307"/>
        <end position="328"/>
    </location>
</feature>
<comment type="similarity">
    <text evidence="3">Belongs to the binding-protein-dependent transport system permease family. MalFG subfamily.</text>
</comment>
<dbReference type="InterPro" id="IPR000515">
    <property type="entry name" value="MetI-like"/>
</dbReference>
<evidence type="ECO:0000313" key="13">
    <source>
        <dbReference type="EMBL" id="OAP40086.1"/>
    </source>
</evidence>
<comment type="function">
    <text evidence="1">Part of the ABC transporter complex MalEFGK involved in maltose/maltodextrin import. Probably responsible for the translocation of the substrate across the membrane.</text>
</comment>
<evidence type="ECO:0000256" key="1">
    <source>
        <dbReference type="ARBA" id="ARBA00002264"/>
    </source>
</evidence>
<comment type="subcellular location">
    <subcellularLocation>
        <location evidence="2 11">Cell membrane</location>
        <topology evidence="2 11">Multi-pass membrane protein</topology>
    </subcellularLocation>
</comment>
<keyword evidence="14" id="KW-1185">Reference proteome</keyword>
<dbReference type="PROSITE" id="PS50928">
    <property type="entry name" value="ABC_TM1"/>
    <property type="match status" value="1"/>
</dbReference>
<dbReference type="GO" id="GO:0055085">
    <property type="term" value="P:transmembrane transport"/>
    <property type="evidence" value="ECO:0007669"/>
    <property type="project" value="InterPro"/>
</dbReference>
<evidence type="ECO:0000256" key="6">
    <source>
        <dbReference type="ARBA" id="ARBA00022597"/>
    </source>
</evidence>
<feature type="transmembrane region" description="Helical" evidence="11">
    <location>
        <begin position="205"/>
        <end position="225"/>
    </location>
</feature>
<dbReference type="SUPFAM" id="SSF161098">
    <property type="entry name" value="MetI-like"/>
    <property type="match status" value="2"/>
</dbReference>
<dbReference type="GO" id="GO:0005886">
    <property type="term" value="C:plasma membrane"/>
    <property type="evidence" value="ECO:0007669"/>
    <property type="project" value="UniProtKB-SubCell"/>
</dbReference>
<dbReference type="PANTHER" id="PTHR32243">
    <property type="entry name" value="MALTOSE TRANSPORT SYSTEM PERMEASE-RELATED"/>
    <property type="match status" value="1"/>
</dbReference>
<keyword evidence="6" id="KW-0762">Sugar transport</keyword>
<feature type="transmembrane region" description="Helical" evidence="11">
    <location>
        <begin position="109"/>
        <end position="128"/>
    </location>
</feature>